<dbReference type="InterPro" id="IPR000014">
    <property type="entry name" value="PAS"/>
</dbReference>
<dbReference type="Gene3D" id="3.30.565.10">
    <property type="entry name" value="Histidine kinase-like ATPase, C-terminal domain"/>
    <property type="match status" value="1"/>
</dbReference>
<dbReference type="STRING" id="1395571.TMS3_0101980"/>
<dbReference type="SMART" id="SM00388">
    <property type="entry name" value="HisKA"/>
    <property type="match status" value="1"/>
</dbReference>
<dbReference type="Proteomes" id="UP000030063">
    <property type="component" value="Unassembled WGS sequence"/>
</dbReference>
<protein>
    <recommendedName>
        <fullName evidence="3">histidine kinase</fullName>
        <ecNumber evidence="3">2.7.13.3</ecNumber>
    </recommendedName>
</protein>
<keyword evidence="7" id="KW-0418">Kinase</keyword>
<dbReference type="SMART" id="SM00091">
    <property type="entry name" value="PAS"/>
    <property type="match status" value="1"/>
</dbReference>
<evidence type="ECO:0000256" key="10">
    <source>
        <dbReference type="ARBA" id="ARBA00023136"/>
    </source>
</evidence>
<dbReference type="InterPro" id="IPR036890">
    <property type="entry name" value="HATPase_C_sf"/>
</dbReference>
<dbReference type="InterPro" id="IPR003594">
    <property type="entry name" value="HATPase_dom"/>
</dbReference>
<dbReference type="InterPro" id="IPR035965">
    <property type="entry name" value="PAS-like_dom_sf"/>
</dbReference>
<proteinExistence type="predicted"/>
<dbReference type="NCBIfam" id="TIGR00229">
    <property type="entry name" value="sensory_box"/>
    <property type="match status" value="1"/>
</dbReference>
<dbReference type="InterPro" id="IPR003661">
    <property type="entry name" value="HisK_dim/P_dom"/>
</dbReference>
<dbReference type="eggNOG" id="COG5002">
    <property type="taxonomic scope" value="Bacteria"/>
</dbReference>
<keyword evidence="4" id="KW-0597">Phosphoprotein</keyword>
<dbReference type="PROSITE" id="PS50839">
    <property type="entry name" value="CHASE"/>
    <property type="match status" value="1"/>
</dbReference>
<comment type="catalytic activity">
    <reaction evidence="1">
        <text>ATP + protein L-histidine = ADP + protein N-phospho-L-histidine.</text>
        <dbReference type="EC" id="2.7.13.3"/>
    </reaction>
</comment>
<dbReference type="SUPFAM" id="SSF55785">
    <property type="entry name" value="PYP-like sensor domain (PAS domain)"/>
    <property type="match status" value="1"/>
</dbReference>
<evidence type="ECO:0000256" key="4">
    <source>
        <dbReference type="ARBA" id="ARBA00022553"/>
    </source>
</evidence>
<dbReference type="AlphaFoldDB" id="A0A0A1YLC4"/>
<dbReference type="GO" id="GO:0000155">
    <property type="term" value="F:phosphorelay sensor kinase activity"/>
    <property type="evidence" value="ECO:0007669"/>
    <property type="project" value="InterPro"/>
</dbReference>
<feature type="transmembrane region" description="Helical" evidence="11">
    <location>
        <begin position="266"/>
        <end position="286"/>
    </location>
</feature>
<dbReference type="GO" id="GO:0009927">
    <property type="term" value="F:histidine phosphotransfer kinase activity"/>
    <property type="evidence" value="ECO:0007669"/>
    <property type="project" value="TreeGrafter"/>
</dbReference>
<dbReference type="SUPFAM" id="SSF47384">
    <property type="entry name" value="Homodimeric domain of signal transducing histidine kinase"/>
    <property type="match status" value="1"/>
</dbReference>
<dbReference type="InterPro" id="IPR006189">
    <property type="entry name" value="CHASE_dom"/>
</dbReference>
<evidence type="ECO:0000256" key="7">
    <source>
        <dbReference type="ARBA" id="ARBA00022777"/>
    </source>
</evidence>
<dbReference type="SUPFAM" id="SSF55874">
    <property type="entry name" value="ATPase domain of HSP90 chaperone/DNA topoisomerase II/histidine kinase"/>
    <property type="match status" value="1"/>
</dbReference>
<keyword evidence="5" id="KW-0808">Transferase</keyword>
<evidence type="ECO:0000256" key="9">
    <source>
        <dbReference type="ARBA" id="ARBA00023012"/>
    </source>
</evidence>
<organism evidence="15 16">
    <name type="scientific">Pseudomonas taeanensis MS-3</name>
    <dbReference type="NCBI Taxonomy" id="1395571"/>
    <lineage>
        <taxon>Bacteria</taxon>
        <taxon>Pseudomonadati</taxon>
        <taxon>Pseudomonadota</taxon>
        <taxon>Gammaproteobacteria</taxon>
        <taxon>Pseudomonadales</taxon>
        <taxon>Pseudomonadaceae</taxon>
        <taxon>Pseudomonas</taxon>
    </lineage>
</organism>
<reference evidence="15 16" key="1">
    <citation type="journal article" date="2014" name="Genome Announc.">
        <title>Draft Genome Sequence of Petroleum Oil-Degrading Marine Bacterium Pseudomonas taeanensis Strain MS-3, Isolated from a Crude Oil-Contaminated Seashore.</title>
        <authorList>
            <person name="Lee S.Y."/>
            <person name="Kim S.H."/>
            <person name="Lee D.G."/>
            <person name="Shin S."/>
            <person name="Yun S.H."/>
            <person name="Choi C.W."/>
            <person name="Chung Y.H."/>
            <person name="Choi J.S."/>
            <person name="Kahng H.Y."/>
            <person name="Kim S.I."/>
        </authorList>
    </citation>
    <scope>NUCLEOTIDE SEQUENCE [LARGE SCALE GENOMIC DNA]</scope>
    <source>
        <strain evidence="15 16">MS-3</strain>
    </source>
</reference>
<dbReference type="OrthoDB" id="7051794at2"/>
<dbReference type="eggNOG" id="COG3452">
    <property type="taxonomic scope" value="Bacteria"/>
</dbReference>
<dbReference type="CDD" id="cd16922">
    <property type="entry name" value="HATPase_EvgS-ArcB-TorS-like"/>
    <property type="match status" value="1"/>
</dbReference>
<evidence type="ECO:0000256" key="2">
    <source>
        <dbReference type="ARBA" id="ARBA00004370"/>
    </source>
</evidence>
<feature type="domain" description="CHASE" evidence="14">
    <location>
        <begin position="122"/>
        <end position="207"/>
    </location>
</feature>
<comment type="caution">
    <text evidence="15">The sequence shown here is derived from an EMBL/GenBank/DDBJ whole genome shotgun (WGS) entry which is preliminary data.</text>
</comment>
<dbReference type="PRINTS" id="PR00344">
    <property type="entry name" value="BCTRLSENSOR"/>
</dbReference>
<dbReference type="GO" id="GO:0005886">
    <property type="term" value="C:plasma membrane"/>
    <property type="evidence" value="ECO:0007669"/>
    <property type="project" value="TreeGrafter"/>
</dbReference>
<dbReference type="Pfam" id="PF00512">
    <property type="entry name" value="HisKA"/>
    <property type="match status" value="1"/>
</dbReference>
<dbReference type="InterPro" id="IPR004358">
    <property type="entry name" value="Sig_transdc_His_kin-like_C"/>
</dbReference>
<dbReference type="PROSITE" id="PS50109">
    <property type="entry name" value="HIS_KIN"/>
    <property type="match status" value="1"/>
</dbReference>
<dbReference type="Pfam" id="PF08448">
    <property type="entry name" value="PAS_4"/>
    <property type="match status" value="1"/>
</dbReference>
<sequence>MSPFSDQPTPSQNRRTLGRTLSWGLSLGLLLLLGVGVELLLQQYHLRQHETIQQRLTASAGEVRAVLLSELSSTLHLATGLASYITAKQGQLDEAELQPWLQGLLRQGRYIRNIGLAPDNRISYIYPLAGNEAALGLYYPDMVKQWPAVQRIIANRTPMLDGPLRLVQGGNGLIYRVPVFLDDQRYWGMISTVIDYDQLYALVQQVARQRDLSIQLNRHDDETAADLLTLNLDSESPSVSLPVRFAGARWRLEASERVADELPLGWLRLLGWSLALAVAGLIGLTLHAQNRQAALLLALNRSQRQFHQAFEMAPQGLALLDLEGRLLAVNQTLCLLLQRSPQSLLGQPLSRFSDDPLSARLDGDLAELGGEQGRTWQLRLLDAQGESIDVELSAAALSADQSTQGSWIMHIQDIRESKRLQRLQSEFVSTVSHELRTPLTAISGPLELINAGALGEVPESLRQMLQIAQHNSQRLAMLINDLLDIGKLEAGKIVFDLQPQALQPLLDQALSSNQAYAAEYAVNLRQIGVCEDWLNVDGLRLQQVLSNLLSNAAKFSPRGSDVELYTERLGAQLRLSVRDRGPGIPTAFQSRIFQKFAQADASDTRQKGGTGLGLAISKELIERMHGCIGFDSQEGQGTTFWFELPLHPTEAQA</sequence>
<evidence type="ECO:0000256" key="8">
    <source>
        <dbReference type="ARBA" id="ARBA00022989"/>
    </source>
</evidence>
<evidence type="ECO:0000313" key="16">
    <source>
        <dbReference type="Proteomes" id="UP000030063"/>
    </source>
</evidence>
<evidence type="ECO:0000259" key="13">
    <source>
        <dbReference type="PROSITE" id="PS50112"/>
    </source>
</evidence>
<feature type="domain" description="Histidine kinase" evidence="12">
    <location>
        <begin position="430"/>
        <end position="648"/>
    </location>
</feature>
<dbReference type="Gene3D" id="3.30.450.20">
    <property type="entry name" value="PAS domain"/>
    <property type="match status" value="1"/>
</dbReference>
<dbReference type="EMBL" id="AWSQ01000001">
    <property type="protein sequence ID" value="KFX70737.1"/>
    <property type="molecule type" value="Genomic_DNA"/>
</dbReference>
<dbReference type="CDD" id="cd00082">
    <property type="entry name" value="HisKA"/>
    <property type="match status" value="1"/>
</dbReference>
<dbReference type="EC" id="2.7.13.3" evidence="3"/>
<dbReference type="PANTHER" id="PTHR43047">
    <property type="entry name" value="TWO-COMPONENT HISTIDINE PROTEIN KINASE"/>
    <property type="match status" value="1"/>
</dbReference>
<dbReference type="Gene3D" id="1.10.287.130">
    <property type="match status" value="1"/>
</dbReference>
<evidence type="ECO:0000256" key="1">
    <source>
        <dbReference type="ARBA" id="ARBA00000085"/>
    </source>
</evidence>
<dbReference type="Pfam" id="PF03924">
    <property type="entry name" value="CHASE"/>
    <property type="match status" value="1"/>
</dbReference>
<dbReference type="PROSITE" id="PS50112">
    <property type="entry name" value="PAS"/>
    <property type="match status" value="1"/>
</dbReference>
<keyword evidence="8 11" id="KW-1133">Transmembrane helix</keyword>
<evidence type="ECO:0000256" key="11">
    <source>
        <dbReference type="SAM" id="Phobius"/>
    </source>
</evidence>
<evidence type="ECO:0000259" key="14">
    <source>
        <dbReference type="PROSITE" id="PS50839"/>
    </source>
</evidence>
<dbReference type="FunFam" id="1.10.287.130:FF:000001">
    <property type="entry name" value="Two-component sensor histidine kinase"/>
    <property type="match status" value="1"/>
</dbReference>
<dbReference type="SMART" id="SM00387">
    <property type="entry name" value="HATPase_c"/>
    <property type="match status" value="1"/>
</dbReference>
<feature type="domain" description="PAS" evidence="13">
    <location>
        <begin position="302"/>
        <end position="347"/>
    </location>
</feature>
<gene>
    <name evidence="15" type="ORF">TMS3_0101980</name>
</gene>
<dbReference type="InterPro" id="IPR042240">
    <property type="entry name" value="CHASE_sf"/>
</dbReference>
<keyword evidence="9" id="KW-0902">Two-component regulatory system</keyword>
<keyword evidence="16" id="KW-1185">Reference proteome</keyword>
<dbReference type="InterPro" id="IPR036097">
    <property type="entry name" value="HisK_dim/P_sf"/>
</dbReference>
<dbReference type="PANTHER" id="PTHR43047:SF72">
    <property type="entry name" value="OSMOSENSING HISTIDINE PROTEIN KINASE SLN1"/>
    <property type="match status" value="1"/>
</dbReference>
<evidence type="ECO:0000256" key="6">
    <source>
        <dbReference type="ARBA" id="ARBA00022692"/>
    </source>
</evidence>
<keyword evidence="6 11" id="KW-0812">Transmembrane</keyword>
<dbReference type="FunFam" id="3.30.565.10:FF:000006">
    <property type="entry name" value="Sensor histidine kinase WalK"/>
    <property type="match status" value="1"/>
</dbReference>
<dbReference type="Pfam" id="PF02518">
    <property type="entry name" value="HATPase_c"/>
    <property type="match status" value="1"/>
</dbReference>
<evidence type="ECO:0000259" key="12">
    <source>
        <dbReference type="PROSITE" id="PS50109"/>
    </source>
</evidence>
<keyword evidence="10 11" id="KW-0472">Membrane</keyword>
<comment type="subcellular location">
    <subcellularLocation>
        <location evidence="2">Membrane</location>
    </subcellularLocation>
</comment>
<name>A0A0A1YLC4_9PSED</name>
<evidence type="ECO:0000256" key="5">
    <source>
        <dbReference type="ARBA" id="ARBA00022679"/>
    </source>
</evidence>
<evidence type="ECO:0000256" key="3">
    <source>
        <dbReference type="ARBA" id="ARBA00012438"/>
    </source>
</evidence>
<dbReference type="InterPro" id="IPR005467">
    <property type="entry name" value="His_kinase_dom"/>
</dbReference>
<dbReference type="CDD" id="cd00130">
    <property type="entry name" value="PAS"/>
    <property type="match status" value="1"/>
</dbReference>
<dbReference type="RefSeq" id="WP_025163554.1">
    <property type="nucleotide sequence ID" value="NZ_AWSQ01000001.1"/>
</dbReference>
<evidence type="ECO:0000313" key="15">
    <source>
        <dbReference type="EMBL" id="KFX70737.1"/>
    </source>
</evidence>
<dbReference type="InterPro" id="IPR013656">
    <property type="entry name" value="PAS_4"/>
</dbReference>
<accession>A0A0A1YLC4</accession>
<dbReference type="SMART" id="SM01079">
    <property type="entry name" value="CHASE"/>
    <property type="match status" value="1"/>
</dbReference>
<dbReference type="Gene3D" id="3.30.450.350">
    <property type="entry name" value="CHASE domain"/>
    <property type="match status" value="1"/>
</dbReference>
<feature type="transmembrane region" description="Helical" evidence="11">
    <location>
        <begin position="20"/>
        <end position="41"/>
    </location>
</feature>